<dbReference type="SUPFAM" id="SSF144091">
    <property type="entry name" value="Rhomboid-like"/>
    <property type="match status" value="1"/>
</dbReference>
<keyword evidence="5 6" id="KW-0472">Membrane</keyword>
<dbReference type="InterPro" id="IPR035952">
    <property type="entry name" value="Rhomboid-like_sf"/>
</dbReference>
<dbReference type="Gene3D" id="1.20.1540.10">
    <property type="entry name" value="Rhomboid-like"/>
    <property type="match status" value="1"/>
</dbReference>
<dbReference type="PANTHER" id="PTHR43731:SF30">
    <property type="entry name" value="RHOMBOID-LIKE PROTEIN 9, CHLOROPLASTIC"/>
    <property type="match status" value="1"/>
</dbReference>
<gene>
    <name evidence="8" type="ORF">OLC1_LOCUS18293</name>
</gene>
<evidence type="ECO:0000259" key="7">
    <source>
        <dbReference type="Pfam" id="PF01694"/>
    </source>
</evidence>
<proteinExistence type="inferred from homology"/>
<dbReference type="PANTHER" id="PTHR43731">
    <property type="entry name" value="RHOMBOID PROTEASE"/>
    <property type="match status" value="1"/>
</dbReference>
<accession>A0AAV1DUK4</accession>
<evidence type="ECO:0000256" key="2">
    <source>
        <dbReference type="ARBA" id="ARBA00009045"/>
    </source>
</evidence>
<dbReference type="Pfam" id="PF01694">
    <property type="entry name" value="Rhomboid"/>
    <property type="match status" value="1"/>
</dbReference>
<name>A0AAV1DUK4_OLDCO</name>
<dbReference type="GO" id="GO:0016020">
    <property type="term" value="C:membrane"/>
    <property type="evidence" value="ECO:0007669"/>
    <property type="project" value="UniProtKB-SubCell"/>
</dbReference>
<protein>
    <submittedName>
        <fullName evidence="8">OLC1v1010769C1</fullName>
    </submittedName>
</protein>
<feature type="transmembrane region" description="Helical" evidence="6">
    <location>
        <begin position="388"/>
        <end position="405"/>
    </location>
</feature>
<dbReference type="Proteomes" id="UP001161247">
    <property type="component" value="Chromosome 6"/>
</dbReference>
<feature type="transmembrane region" description="Helical" evidence="6">
    <location>
        <begin position="255"/>
        <end position="275"/>
    </location>
</feature>
<dbReference type="FunFam" id="1.20.1540.10:FF:000017">
    <property type="entry name" value="RHOMBOID-like protein 9, chloroplastic"/>
    <property type="match status" value="1"/>
</dbReference>
<evidence type="ECO:0000256" key="4">
    <source>
        <dbReference type="ARBA" id="ARBA00022989"/>
    </source>
</evidence>
<dbReference type="InterPro" id="IPR022764">
    <property type="entry name" value="Peptidase_S54_rhomboid_dom"/>
</dbReference>
<evidence type="ECO:0000256" key="6">
    <source>
        <dbReference type="SAM" id="Phobius"/>
    </source>
</evidence>
<dbReference type="EMBL" id="OX459123">
    <property type="protein sequence ID" value="CAI9110701.1"/>
    <property type="molecule type" value="Genomic_DNA"/>
</dbReference>
<evidence type="ECO:0000256" key="1">
    <source>
        <dbReference type="ARBA" id="ARBA00004141"/>
    </source>
</evidence>
<comment type="similarity">
    <text evidence="2">Belongs to the peptidase S54 family.</text>
</comment>
<dbReference type="InterPro" id="IPR050925">
    <property type="entry name" value="Rhomboid_protease_S54"/>
</dbReference>
<feature type="transmembrane region" description="Helical" evidence="6">
    <location>
        <begin position="340"/>
        <end position="360"/>
    </location>
</feature>
<evidence type="ECO:0000313" key="8">
    <source>
        <dbReference type="EMBL" id="CAI9110701.1"/>
    </source>
</evidence>
<reference evidence="8" key="1">
    <citation type="submission" date="2023-03" db="EMBL/GenBank/DDBJ databases">
        <authorList>
            <person name="Julca I."/>
        </authorList>
    </citation>
    <scope>NUCLEOTIDE SEQUENCE</scope>
</reference>
<comment type="subcellular location">
    <subcellularLocation>
        <location evidence="1">Membrane</location>
        <topology evidence="1">Multi-pass membrane protein</topology>
    </subcellularLocation>
</comment>
<keyword evidence="4 6" id="KW-1133">Transmembrane helix</keyword>
<organism evidence="8 9">
    <name type="scientific">Oldenlandia corymbosa var. corymbosa</name>
    <dbReference type="NCBI Taxonomy" id="529605"/>
    <lineage>
        <taxon>Eukaryota</taxon>
        <taxon>Viridiplantae</taxon>
        <taxon>Streptophyta</taxon>
        <taxon>Embryophyta</taxon>
        <taxon>Tracheophyta</taxon>
        <taxon>Spermatophyta</taxon>
        <taxon>Magnoliopsida</taxon>
        <taxon>eudicotyledons</taxon>
        <taxon>Gunneridae</taxon>
        <taxon>Pentapetalae</taxon>
        <taxon>asterids</taxon>
        <taxon>lamiids</taxon>
        <taxon>Gentianales</taxon>
        <taxon>Rubiaceae</taxon>
        <taxon>Rubioideae</taxon>
        <taxon>Spermacoceae</taxon>
        <taxon>Hedyotis-Oldenlandia complex</taxon>
        <taxon>Oldenlandia</taxon>
    </lineage>
</organism>
<evidence type="ECO:0000313" key="9">
    <source>
        <dbReference type="Proteomes" id="UP001161247"/>
    </source>
</evidence>
<evidence type="ECO:0000256" key="5">
    <source>
        <dbReference type="ARBA" id="ARBA00023136"/>
    </source>
</evidence>
<keyword evidence="9" id="KW-1185">Reference proteome</keyword>
<keyword evidence="3 6" id="KW-0812">Transmembrane</keyword>
<dbReference type="GO" id="GO:0004252">
    <property type="term" value="F:serine-type endopeptidase activity"/>
    <property type="evidence" value="ECO:0007669"/>
    <property type="project" value="InterPro"/>
</dbReference>
<evidence type="ECO:0000256" key="3">
    <source>
        <dbReference type="ARBA" id="ARBA00022692"/>
    </source>
</evidence>
<dbReference type="AlphaFoldDB" id="A0AAV1DUK4"/>
<feature type="transmembrane region" description="Helical" evidence="6">
    <location>
        <begin position="229"/>
        <end position="248"/>
    </location>
</feature>
<sequence>MEGRAFFEGNQNTFRNVLLVQNKKAGQFGASFCIFSQSGKQNGENKSLNSCEKQLRSLDSYFRKLQNGGRRPSLSKSSRRTELMILDEIDQFTAKKGLTYLDNYFGKLNEDGNTDIDMSYSPDDESYVVAPSPYLSKGYNIPELKEPHARMQLKDRNSRVAESRISEDETSNLYLIGILAAINIAVFLFEIASPVRNSELQLFSIPTLYGAKINQLILVGEWWRLLTPMFLHAGVFHIGLSCWMLVTFGPRACRVYGGFAFFLIYLLGGLSGNLISFLHTSDPTVCGTGPVFAIMGALFAYQIQNRGSFGDNESEKMLQKAIIATCLSCTLNNFGPVDDWTHLAAAFTGLAFGYFTCPMIQLDDKPSKNGQDDGIRLVTRYADSCKSVGYFCFFLLLWCSLLFAVEPPL</sequence>
<feature type="transmembrane region" description="Helical" evidence="6">
    <location>
        <begin position="173"/>
        <end position="192"/>
    </location>
</feature>
<feature type="domain" description="Peptidase S54 rhomboid" evidence="7">
    <location>
        <begin position="220"/>
        <end position="357"/>
    </location>
</feature>